<dbReference type="RefSeq" id="WP_033380332.1">
    <property type="nucleotide sequence ID" value="NZ_FWXV01000006.1"/>
</dbReference>
<reference evidence="2 3" key="1">
    <citation type="submission" date="2017-04" db="EMBL/GenBank/DDBJ databases">
        <authorList>
            <person name="Afonso C.L."/>
            <person name="Miller P.J."/>
            <person name="Scott M.A."/>
            <person name="Spackman E."/>
            <person name="Goraichik I."/>
            <person name="Dimitrov K.M."/>
            <person name="Suarez D.L."/>
            <person name="Swayne D.E."/>
        </authorList>
    </citation>
    <scope>NUCLEOTIDE SEQUENCE [LARGE SCALE GENOMIC DNA]</scope>
    <source>
        <strain evidence="2 3">DSM 43828</strain>
    </source>
</reference>
<accession>A0A1W2FGH8</accession>
<keyword evidence="1" id="KW-0812">Transmembrane</keyword>
<name>A0A1W2FGH8_KIBAR</name>
<proteinExistence type="predicted"/>
<gene>
    <name evidence="2" type="ORF">SAMN05661093_06680</name>
</gene>
<evidence type="ECO:0000313" key="2">
    <source>
        <dbReference type="EMBL" id="SMD21027.1"/>
    </source>
</evidence>
<dbReference type="Pfam" id="PF12028">
    <property type="entry name" value="DUF3515"/>
    <property type="match status" value="1"/>
</dbReference>
<organism evidence="2 3">
    <name type="scientific">Kibdelosporangium aridum</name>
    <dbReference type="NCBI Taxonomy" id="2030"/>
    <lineage>
        <taxon>Bacteria</taxon>
        <taxon>Bacillati</taxon>
        <taxon>Actinomycetota</taxon>
        <taxon>Actinomycetes</taxon>
        <taxon>Pseudonocardiales</taxon>
        <taxon>Pseudonocardiaceae</taxon>
        <taxon>Kibdelosporangium</taxon>
    </lineage>
</organism>
<dbReference type="Proteomes" id="UP000192674">
    <property type="component" value="Unassembled WGS sequence"/>
</dbReference>
<dbReference type="InterPro" id="IPR021903">
    <property type="entry name" value="DUF3515"/>
</dbReference>
<dbReference type="EMBL" id="FWXV01000006">
    <property type="protein sequence ID" value="SMD21027.1"/>
    <property type="molecule type" value="Genomic_DNA"/>
</dbReference>
<keyword evidence="1" id="KW-1133">Transmembrane helix</keyword>
<dbReference type="AlphaFoldDB" id="A0A1W2FGH8"/>
<keyword evidence="3" id="KW-1185">Reference proteome</keyword>
<evidence type="ECO:0008006" key="4">
    <source>
        <dbReference type="Google" id="ProtNLM"/>
    </source>
</evidence>
<evidence type="ECO:0000313" key="3">
    <source>
        <dbReference type="Proteomes" id="UP000192674"/>
    </source>
</evidence>
<dbReference type="OrthoDB" id="4422435at2"/>
<sequence length="182" mass="18665">MDRTRVVIATGLAGLLVAGVIIVSLVFGSGDDQTAEPAVPPAPLRTGPVALVPVPAPNAGSADCTTLVQKLPATLQSGSTTLTKAALAEPAPPASAAWTDQRSDPVVLRCGLDKPAELTSTTQNLRAIDGVAWLPLDSETATTWYLADRPVYVALTIPRGAGTGPLQDISSLIGKTLPKKPL</sequence>
<evidence type="ECO:0000256" key="1">
    <source>
        <dbReference type="SAM" id="Phobius"/>
    </source>
</evidence>
<protein>
    <recommendedName>
        <fullName evidence="4">DUF3515 domain-containing protein</fullName>
    </recommendedName>
</protein>
<feature type="transmembrane region" description="Helical" evidence="1">
    <location>
        <begin position="6"/>
        <end position="27"/>
    </location>
</feature>
<keyword evidence="1" id="KW-0472">Membrane</keyword>